<gene>
    <name evidence="1" type="ORF">J3T88_09900</name>
</gene>
<keyword evidence="2" id="KW-1185">Reference proteome</keyword>
<accession>A0ABS3L244</accession>
<name>A0ABS3L244_9STAP</name>
<comment type="caution">
    <text evidence="1">The sequence shown here is derived from an EMBL/GenBank/DDBJ whole genome shotgun (WGS) entry which is preliminary data.</text>
</comment>
<evidence type="ECO:0000313" key="1">
    <source>
        <dbReference type="EMBL" id="MBO1227614.1"/>
    </source>
</evidence>
<proteinExistence type="predicted"/>
<dbReference type="RefSeq" id="WP_115347567.1">
    <property type="nucleotide sequence ID" value="NZ_JAFNLQ010000025.1"/>
</dbReference>
<reference evidence="1 2" key="1">
    <citation type="submission" date="2021-03" db="EMBL/GenBank/DDBJ databases">
        <title>Staphylococci and Mammaliicocci in bats.</title>
        <authorList>
            <person name="Fountain K."/>
        </authorList>
    </citation>
    <scope>NUCLEOTIDE SEQUENCE [LARGE SCALE GENOMIC DNA]</scope>
    <source>
        <strain evidence="1 2">18_1_E_SW</strain>
    </source>
</reference>
<dbReference type="EMBL" id="JAFNLT010000008">
    <property type="protein sequence ID" value="MBO1227614.1"/>
    <property type="molecule type" value="Genomic_DNA"/>
</dbReference>
<dbReference type="Proteomes" id="UP000664081">
    <property type="component" value="Unassembled WGS sequence"/>
</dbReference>
<organism evidence="1 2">
    <name type="scientific">Staphylococcus nepalensis</name>
    <dbReference type="NCBI Taxonomy" id="214473"/>
    <lineage>
        <taxon>Bacteria</taxon>
        <taxon>Bacillati</taxon>
        <taxon>Bacillota</taxon>
        <taxon>Bacilli</taxon>
        <taxon>Bacillales</taxon>
        <taxon>Staphylococcaceae</taxon>
        <taxon>Staphylococcus</taxon>
    </lineage>
</organism>
<sequence>MARPVLTAPNKANTVTENEQIAFKPLFARPKALSEVMGISFSTVRRVLLEYEADTDTNVEDLFIYVTETLKVVDIQKFIDYLKEREQNSL</sequence>
<protein>
    <submittedName>
        <fullName evidence="1">Helix-turn-helix domain-containing protein</fullName>
    </submittedName>
</protein>
<evidence type="ECO:0000313" key="2">
    <source>
        <dbReference type="Proteomes" id="UP000664081"/>
    </source>
</evidence>